<dbReference type="CDD" id="cd06261">
    <property type="entry name" value="TM_PBP2"/>
    <property type="match status" value="1"/>
</dbReference>
<dbReference type="InterPro" id="IPR050366">
    <property type="entry name" value="BP-dependent_transpt_permease"/>
</dbReference>
<feature type="transmembrane region" description="Helical" evidence="7">
    <location>
        <begin position="103"/>
        <end position="131"/>
    </location>
</feature>
<protein>
    <submittedName>
        <fullName evidence="9">ABC transporter permease</fullName>
    </submittedName>
</protein>
<dbReference type="PANTHER" id="PTHR43386">
    <property type="entry name" value="OLIGOPEPTIDE TRANSPORT SYSTEM PERMEASE PROTEIN APPC"/>
    <property type="match status" value="1"/>
</dbReference>
<proteinExistence type="inferred from homology"/>
<evidence type="ECO:0000256" key="3">
    <source>
        <dbReference type="ARBA" id="ARBA00022475"/>
    </source>
</evidence>
<feature type="transmembrane region" description="Helical" evidence="7">
    <location>
        <begin position="42"/>
        <end position="61"/>
    </location>
</feature>
<feature type="transmembrane region" description="Helical" evidence="7">
    <location>
        <begin position="138"/>
        <end position="157"/>
    </location>
</feature>
<keyword evidence="2 7" id="KW-0813">Transport</keyword>
<gene>
    <name evidence="9" type="ORF">WIS52_23235</name>
</gene>
<dbReference type="EMBL" id="JBEDNQ010000010">
    <property type="protein sequence ID" value="MEQ3553395.1"/>
    <property type="molecule type" value="Genomic_DNA"/>
</dbReference>
<comment type="similarity">
    <text evidence="7">Belongs to the binding-protein-dependent transport system permease family.</text>
</comment>
<keyword evidence="4 7" id="KW-0812">Transmembrane</keyword>
<keyword evidence="3" id="KW-1003">Cell membrane</keyword>
<evidence type="ECO:0000259" key="8">
    <source>
        <dbReference type="PROSITE" id="PS50928"/>
    </source>
</evidence>
<organism evidence="9 10">
    <name type="scientific">Pseudonocardia nematodicida</name>
    <dbReference type="NCBI Taxonomy" id="1206997"/>
    <lineage>
        <taxon>Bacteria</taxon>
        <taxon>Bacillati</taxon>
        <taxon>Actinomycetota</taxon>
        <taxon>Actinomycetes</taxon>
        <taxon>Pseudonocardiales</taxon>
        <taxon>Pseudonocardiaceae</taxon>
        <taxon>Pseudonocardia</taxon>
    </lineage>
</organism>
<evidence type="ECO:0000256" key="7">
    <source>
        <dbReference type="RuleBase" id="RU363032"/>
    </source>
</evidence>
<dbReference type="Proteomes" id="UP001494902">
    <property type="component" value="Unassembled WGS sequence"/>
</dbReference>
<dbReference type="InterPro" id="IPR035906">
    <property type="entry name" value="MetI-like_sf"/>
</dbReference>
<dbReference type="SUPFAM" id="SSF161098">
    <property type="entry name" value="MetI-like"/>
    <property type="match status" value="1"/>
</dbReference>
<comment type="caution">
    <text evidence="9">The sequence shown here is derived from an EMBL/GenBank/DDBJ whole genome shotgun (WGS) entry which is preliminary data.</text>
</comment>
<keyword evidence="10" id="KW-1185">Reference proteome</keyword>
<evidence type="ECO:0000313" key="10">
    <source>
        <dbReference type="Proteomes" id="UP001494902"/>
    </source>
</evidence>
<sequence length="301" mass="30203">MDRPAAARCAVIGLVAPSAAPAPRAVDRSSARALLARPAARAGIGMAAVLLLAAVAGPWLLPDPNLPDYTRQLTPPSAQNLLGTDQAGRDLLARSVAGARSSLGAAVTVTLLSALIGLVVGTFSGAVGGVVDTVLTRITDVLLGLPTLVLTLAVVGMLGPGHLNLVVAMALTMWAGIARLARSVARGARDRPDVVAARMAGVGPVRTVLTHVVPGVTAQVSVAATLGLGEAVLALGALSFLGLGAQPPTAEWGTMLADGRETFAAAPWQLLGPGLGLVLAVAAATLIADALRDVTDPRSRQ</sequence>
<feature type="transmembrane region" description="Helical" evidence="7">
    <location>
        <begin position="270"/>
        <end position="291"/>
    </location>
</feature>
<evidence type="ECO:0000256" key="4">
    <source>
        <dbReference type="ARBA" id="ARBA00022692"/>
    </source>
</evidence>
<reference evidence="9 10" key="1">
    <citation type="submission" date="2024-03" db="EMBL/GenBank/DDBJ databases">
        <title>Draft genome sequence of Pseudonocardia nematodicida JCM 31783.</title>
        <authorList>
            <person name="Butdee W."/>
            <person name="Duangmal K."/>
        </authorList>
    </citation>
    <scope>NUCLEOTIDE SEQUENCE [LARGE SCALE GENOMIC DNA]</scope>
    <source>
        <strain evidence="9 10">JCM 31783</strain>
    </source>
</reference>
<dbReference type="PANTHER" id="PTHR43386:SF1">
    <property type="entry name" value="D,D-DIPEPTIDE TRANSPORT SYSTEM PERMEASE PROTEIN DDPC-RELATED"/>
    <property type="match status" value="1"/>
</dbReference>
<evidence type="ECO:0000256" key="6">
    <source>
        <dbReference type="ARBA" id="ARBA00023136"/>
    </source>
</evidence>
<feature type="domain" description="ABC transmembrane type-1" evidence="8">
    <location>
        <begin position="99"/>
        <end position="288"/>
    </location>
</feature>
<dbReference type="PROSITE" id="PS50928">
    <property type="entry name" value="ABC_TM1"/>
    <property type="match status" value="1"/>
</dbReference>
<accession>A0ABV1KFZ8</accession>
<keyword evidence="5 7" id="KW-1133">Transmembrane helix</keyword>
<dbReference type="Pfam" id="PF00528">
    <property type="entry name" value="BPD_transp_1"/>
    <property type="match status" value="1"/>
</dbReference>
<comment type="subcellular location">
    <subcellularLocation>
        <location evidence="1 7">Cell membrane</location>
        <topology evidence="1 7">Multi-pass membrane protein</topology>
    </subcellularLocation>
</comment>
<evidence type="ECO:0000256" key="1">
    <source>
        <dbReference type="ARBA" id="ARBA00004651"/>
    </source>
</evidence>
<name>A0ABV1KFZ8_9PSEU</name>
<keyword evidence="6 7" id="KW-0472">Membrane</keyword>
<dbReference type="Gene3D" id="1.10.3720.10">
    <property type="entry name" value="MetI-like"/>
    <property type="match status" value="1"/>
</dbReference>
<evidence type="ECO:0000256" key="5">
    <source>
        <dbReference type="ARBA" id="ARBA00022989"/>
    </source>
</evidence>
<feature type="transmembrane region" description="Helical" evidence="7">
    <location>
        <begin position="231"/>
        <end position="250"/>
    </location>
</feature>
<dbReference type="InterPro" id="IPR000515">
    <property type="entry name" value="MetI-like"/>
</dbReference>
<evidence type="ECO:0000313" key="9">
    <source>
        <dbReference type="EMBL" id="MEQ3553395.1"/>
    </source>
</evidence>
<evidence type="ECO:0000256" key="2">
    <source>
        <dbReference type="ARBA" id="ARBA00022448"/>
    </source>
</evidence>